<dbReference type="Proteomes" id="UP000814128">
    <property type="component" value="Unassembled WGS sequence"/>
</dbReference>
<proteinExistence type="predicted"/>
<comment type="caution">
    <text evidence="1">The sequence shown here is derived from an EMBL/GenBank/DDBJ whole genome shotgun (WGS) entry which is preliminary data.</text>
</comment>
<reference evidence="1" key="2">
    <citation type="journal article" date="2022" name="New Phytol.">
        <title>Evolutionary transition to the ectomycorrhizal habit in the genomes of a hyperdiverse lineage of mushroom-forming fungi.</title>
        <authorList>
            <person name="Looney B."/>
            <person name="Miyauchi S."/>
            <person name="Morin E."/>
            <person name="Drula E."/>
            <person name="Courty P.E."/>
            <person name="Kohler A."/>
            <person name="Kuo A."/>
            <person name="LaButti K."/>
            <person name="Pangilinan J."/>
            <person name="Lipzen A."/>
            <person name="Riley R."/>
            <person name="Andreopoulos W."/>
            <person name="He G."/>
            <person name="Johnson J."/>
            <person name="Nolan M."/>
            <person name="Tritt A."/>
            <person name="Barry K.W."/>
            <person name="Grigoriev I.V."/>
            <person name="Nagy L.G."/>
            <person name="Hibbett D."/>
            <person name="Henrissat B."/>
            <person name="Matheny P.B."/>
            <person name="Labbe J."/>
            <person name="Martin F.M."/>
        </authorList>
    </citation>
    <scope>NUCLEOTIDE SEQUENCE</scope>
    <source>
        <strain evidence="1">EC-137</strain>
    </source>
</reference>
<keyword evidence="2" id="KW-1185">Reference proteome</keyword>
<feature type="non-terminal residue" evidence="1">
    <location>
        <position position="1"/>
    </location>
</feature>
<evidence type="ECO:0000313" key="1">
    <source>
        <dbReference type="EMBL" id="KAI0028460.1"/>
    </source>
</evidence>
<name>A0ACB8QA73_9AGAM</name>
<sequence>GAINQRRSNPPPPARFSNPRRSNSYVSSSYKPPSSSYVRPGYAPPPKSAPKAAAPVRAIPGPAATQTRDVTINGVAFETSRRSLVRKDSASVALPFDTGPTQAMLSLVATARPPPSARPQPEFSRTKNGHLIKTNRVYKPRGSRQQNLFLNNRPNQFQSVRSQDKKIDKPCPAFNTTGTCTRGLTCAYKHDPSKIAICWPFLQGTCPHTAETCTLSHDPTLERTPLCVHFANHGRCTRAGCPFPHVHVSPRTGVCRDFAVLGYCDRGVECEHQHVRECPDFAETGVCGNKRCKLPHVIRANRVRKATATSTTTVASAVTSGDKNKEAGVNNDDLALATAVASGSSSSSAISAENAQLGDEYISLTFNESEADDSSDDEDDDDDDGEDDEEDIDNGEDEDDSDLSLRA</sequence>
<dbReference type="EMBL" id="MU273751">
    <property type="protein sequence ID" value="KAI0028460.1"/>
    <property type="molecule type" value="Genomic_DNA"/>
</dbReference>
<accession>A0ACB8QA73</accession>
<protein>
    <submittedName>
        <fullName evidence="1">Uncharacterized protein</fullName>
    </submittedName>
</protein>
<reference evidence="1" key="1">
    <citation type="submission" date="2021-02" db="EMBL/GenBank/DDBJ databases">
        <authorList>
            <consortium name="DOE Joint Genome Institute"/>
            <person name="Ahrendt S."/>
            <person name="Looney B.P."/>
            <person name="Miyauchi S."/>
            <person name="Morin E."/>
            <person name="Drula E."/>
            <person name="Courty P.E."/>
            <person name="Chicoki N."/>
            <person name="Fauchery L."/>
            <person name="Kohler A."/>
            <person name="Kuo A."/>
            <person name="Labutti K."/>
            <person name="Pangilinan J."/>
            <person name="Lipzen A."/>
            <person name="Riley R."/>
            <person name="Andreopoulos W."/>
            <person name="He G."/>
            <person name="Johnson J."/>
            <person name="Barry K.W."/>
            <person name="Grigoriev I.V."/>
            <person name="Nagy L."/>
            <person name="Hibbett D."/>
            <person name="Henrissat B."/>
            <person name="Matheny P.B."/>
            <person name="Labbe J."/>
            <person name="Martin F."/>
        </authorList>
    </citation>
    <scope>NUCLEOTIDE SEQUENCE</scope>
    <source>
        <strain evidence="1">EC-137</strain>
    </source>
</reference>
<organism evidence="1 2">
    <name type="scientific">Vararia minispora EC-137</name>
    <dbReference type="NCBI Taxonomy" id="1314806"/>
    <lineage>
        <taxon>Eukaryota</taxon>
        <taxon>Fungi</taxon>
        <taxon>Dikarya</taxon>
        <taxon>Basidiomycota</taxon>
        <taxon>Agaricomycotina</taxon>
        <taxon>Agaricomycetes</taxon>
        <taxon>Russulales</taxon>
        <taxon>Lachnocladiaceae</taxon>
        <taxon>Vararia</taxon>
    </lineage>
</organism>
<evidence type="ECO:0000313" key="2">
    <source>
        <dbReference type="Proteomes" id="UP000814128"/>
    </source>
</evidence>
<gene>
    <name evidence="1" type="ORF">K488DRAFT_58553</name>
</gene>